<evidence type="ECO:0000313" key="2">
    <source>
        <dbReference type="EMBL" id="OGC39816.1"/>
    </source>
</evidence>
<keyword evidence="1" id="KW-1133">Transmembrane helix</keyword>
<dbReference type="EMBL" id="MEUJ01000005">
    <property type="protein sequence ID" value="OGC39816.1"/>
    <property type="molecule type" value="Genomic_DNA"/>
</dbReference>
<accession>A0A1F4U4F0</accession>
<evidence type="ECO:0008006" key="4">
    <source>
        <dbReference type="Google" id="ProtNLM"/>
    </source>
</evidence>
<comment type="caution">
    <text evidence="2">The sequence shown here is derived from an EMBL/GenBank/DDBJ whole genome shotgun (WGS) entry which is preliminary data.</text>
</comment>
<dbReference type="Proteomes" id="UP000179242">
    <property type="component" value="Unassembled WGS sequence"/>
</dbReference>
<organism evidence="2 3">
    <name type="scientific">candidate division WOR-1 bacterium RIFOXYC2_FULL_46_14</name>
    <dbReference type="NCBI Taxonomy" id="1802587"/>
    <lineage>
        <taxon>Bacteria</taxon>
        <taxon>Bacillati</taxon>
        <taxon>Saganbacteria</taxon>
    </lineage>
</organism>
<evidence type="ECO:0000313" key="3">
    <source>
        <dbReference type="Proteomes" id="UP000179242"/>
    </source>
</evidence>
<evidence type="ECO:0000256" key="1">
    <source>
        <dbReference type="SAM" id="Phobius"/>
    </source>
</evidence>
<dbReference type="AlphaFoldDB" id="A0A1F4U4F0"/>
<keyword evidence="1" id="KW-0812">Transmembrane</keyword>
<proteinExistence type="predicted"/>
<sequence length="84" mass="10097">MKKYRKVVWCGAAIVILAIAHLYLQNKGITLKYEYAKLKVEFQKLYDQNRYYISQVSKKMALDRIEKEAKNMEMEFPKEVVYVR</sequence>
<gene>
    <name evidence="2" type="ORF">A2438_04760</name>
</gene>
<name>A0A1F4U4F0_UNCSA</name>
<reference evidence="2 3" key="1">
    <citation type="journal article" date="2016" name="Nat. Commun.">
        <title>Thousands of microbial genomes shed light on interconnected biogeochemical processes in an aquifer system.</title>
        <authorList>
            <person name="Anantharaman K."/>
            <person name="Brown C.T."/>
            <person name="Hug L.A."/>
            <person name="Sharon I."/>
            <person name="Castelle C.J."/>
            <person name="Probst A.J."/>
            <person name="Thomas B.C."/>
            <person name="Singh A."/>
            <person name="Wilkins M.J."/>
            <person name="Karaoz U."/>
            <person name="Brodie E.L."/>
            <person name="Williams K.H."/>
            <person name="Hubbard S.S."/>
            <person name="Banfield J.F."/>
        </authorList>
    </citation>
    <scope>NUCLEOTIDE SEQUENCE [LARGE SCALE GENOMIC DNA]</scope>
</reference>
<feature type="transmembrane region" description="Helical" evidence="1">
    <location>
        <begin position="7"/>
        <end position="24"/>
    </location>
</feature>
<keyword evidence="1" id="KW-0472">Membrane</keyword>
<protein>
    <recommendedName>
        <fullName evidence="4">Cell division protein FtsL</fullName>
    </recommendedName>
</protein>